<organism evidence="2 3">
    <name type="scientific">Xenorhabdus cabanillasii</name>
    <dbReference type="NCBI Taxonomy" id="351673"/>
    <lineage>
        <taxon>Bacteria</taxon>
        <taxon>Pseudomonadati</taxon>
        <taxon>Pseudomonadota</taxon>
        <taxon>Gammaproteobacteria</taxon>
        <taxon>Enterobacterales</taxon>
        <taxon>Morganellaceae</taxon>
        <taxon>Xenorhabdus</taxon>
    </lineage>
</organism>
<keyword evidence="3" id="KW-1185">Reference proteome</keyword>
<accession>A0A3D9UP80</accession>
<reference evidence="2 3" key="1">
    <citation type="submission" date="2018-08" db="EMBL/GenBank/DDBJ databases">
        <title>Genomic Encyclopedia of Archaeal and Bacterial Type Strains, Phase II (KMG-II): from individual species to whole genera.</title>
        <authorList>
            <person name="Goeker M."/>
        </authorList>
    </citation>
    <scope>NUCLEOTIDE SEQUENCE [LARGE SCALE GENOMIC DNA]</scope>
    <source>
        <strain evidence="2 3">DSM 17905</strain>
    </source>
</reference>
<dbReference type="AlphaFoldDB" id="A0A3D9UP80"/>
<feature type="signal peptide" evidence="1">
    <location>
        <begin position="1"/>
        <end position="19"/>
    </location>
</feature>
<dbReference type="RefSeq" id="WP_115825806.1">
    <property type="nucleotide sequence ID" value="NZ_QTUB01000001.1"/>
</dbReference>
<dbReference type="EMBL" id="QTUB01000001">
    <property type="protein sequence ID" value="REF26501.1"/>
    <property type="molecule type" value="Genomic_DNA"/>
</dbReference>
<dbReference type="Proteomes" id="UP000256294">
    <property type="component" value="Unassembled WGS sequence"/>
</dbReference>
<keyword evidence="1" id="KW-0732">Signal</keyword>
<dbReference type="NCBIfam" id="NF007913">
    <property type="entry name" value="PRK10626.1"/>
    <property type="match status" value="1"/>
</dbReference>
<feature type="chain" id="PRO_5017673774" evidence="1">
    <location>
        <begin position="20"/>
        <end position="240"/>
    </location>
</feature>
<evidence type="ECO:0000313" key="3">
    <source>
        <dbReference type="Proteomes" id="UP000256294"/>
    </source>
</evidence>
<comment type="caution">
    <text evidence="2">The sequence shown here is derived from an EMBL/GenBank/DDBJ whole genome shotgun (WGS) entry which is preliminary data.</text>
</comment>
<proteinExistence type="predicted"/>
<evidence type="ECO:0000256" key="1">
    <source>
        <dbReference type="SAM" id="SignalP"/>
    </source>
</evidence>
<evidence type="ECO:0000313" key="2">
    <source>
        <dbReference type="EMBL" id="REF26501.1"/>
    </source>
</evidence>
<sequence length="240" mass="26653">MLQKIVITALLFFVTQAQAGSECQTTLKDDIIVTPESVQIIGENGNLKILPDGFVFRNGKALSLNVDQRSKAKQYQQLVRQDLPWVKKEALSHLAGARQALDKVVAETMGKDSNIRVRLTQLESGLNKQIDKVLETRPNGITFNYQAIKQAETEGQNLVQQSLGGILQDSINEMSRKTGNQNGDGKQMLMSLLGGLGGAQNGFDAEWKKQEKELKRFRGEVCNKADKLEQLRTNLLNSIN</sequence>
<name>A0A3D9UP80_9GAMM</name>
<dbReference type="Pfam" id="PF11101">
    <property type="entry name" value="DUF2884"/>
    <property type="match status" value="1"/>
</dbReference>
<protein>
    <submittedName>
        <fullName evidence="2">DUF2884 family protein</fullName>
    </submittedName>
</protein>
<dbReference type="InterPro" id="IPR021307">
    <property type="entry name" value="DUF2884"/>
</dbReference>
<gene>
    <name evidence="2" type="ORF">BDD26_1148</name>
</gene>